<evidence type="ECO:0000256" key="5">
    <source>
        <dbReference type="ARBA" id="ARBA00022741"/>
    </source>
</evidence>
<keyword evidence="7" id="KW-0067">ATP-binding</keyword>
<evidence type="ECO:0000256" key="10">
    <source>
        <dbReference type="ARBA" id="ARBA00047899"/>
    </source>
</evidence>
<evidence type="ECO:0000259" key="12">
    <source>
        <dbReference type="PROSITE" id="PS50011"/>
    </source>
</evidence>
<dbReference type="GO" id="GO:0034045">
    <property type="term" value="C:phagophore assembly site membrane"/>
    <property type="evidence" value="ECO:0007669"/>
    <property type="project" value="UniProtKB-SubCell"/>
</dbReference>
<evidence type="ECO:0000313" key="13">
    <source>
        <dbReference type="EMBL" id="KAG7291068.1"/>
    </source>
</evidence>
<proteinExistence type="predicted"/>
<comment type="catalytic activity">
    <reaction evidence="11">
        <text>L-seryl-[protein] + ATP = O-phospho-L-seryl-[protein] + ADP + H(+)</text>
        <dbReference type="Rhea" id="RHEA:17989"/>
        <dbReference type="Rhea" id="RHEA-COMP:9863"/>
        <dbReference type="Rhea" id="RHEA-COMP:11604"/>
        <dbReference type="ChEBI" id="CHEBI:15378"/>
        <dbReference type="ChEBI" id="CHEBI:29999"/>
        <dbReference type="ChEBI" id="CHEBI:30616"/>
        <dbReference type="ChEBI" id="CHEBI:83421"/>
        <dbReference type="ChEBI" id="CHEBI:456216"/>
        <dbReference type="EC" id="2.7.11.1"/>
    </reaction>
</comment>
<keyword evidence="4" id="KW-0808">Transferase</keyword>
<evidence type="ECO:0000256" key="2">
    <source>
        <dbReference type="ARBA" id="ARBA00012513"/>
    </source>
</evidence>
<keyword evidence="14" id="KW-1185">Reference proteome</keyword>
<evidence type="ECO:0000256" key="6">
    <source>
        <dbReference type="ARBA" id="ARBA00022777"/>
    </source>
</evidence>
<keyword evidence="8" id="KW-0653">Protein transport</keyword>
<reference evidence="13" key="1">
    <citation type="submission" date="2023-02" db="EMBL/GenBank/DDBJ databases">
        <authorList>
            <person name="Palmer J.M."/>
        </authorList>
    </citation>
    <scope>NUCLEOTIDE SEQUENCE</scope>
    <source>
        <strain evidence="13">FW57</strain>
    </source>
</reference>
<keyword evidence="3" id="KW-0723">Serine/threonine-protein kinase</keyword>
<dbReference type="GO" id="GO:0004674">
    <property type="term" value="F:protein serine/threonine kinase activity"/>
    <property type="evidence" value="ECO:0007669"/>
    <property type="project" value="UniProtKB-KW"/>
</dbReference>
<evidence type="ECO:0000313" key="14">
    <source>
        <dbReference type="Proteomes" id="UP001197093"/>
    </source>
</evidence>
<dbReference type="AlphaFoldDB" id="A0AAD4F5C8"/>
<dbReference type="GO" id="GO:0005829">
    <property type="term" value="C:cytosol"/>
    <property type="evidence" value="ECO:0007669"/>
    <property type="project" value="TreeGrafter"/>
</dbReference>
<dbReference type="Pfam" id="PF00069">
    <property type="entry name" value="Pkinase"/>
    <property type="match status" value="2"/>
</dbReference>
<dbReference type="Gene3D" id="1.10.510.10">
    <property type="entry name" value="Transferase(Phosphotransferase) domain 1"/>
    <property type="match status" value="1"/>
</dbReference>
<keyword evidence="5" id="KW-0547">Nucleotide-binding</keyword>
<comment type="caution">
    <text evidence="13">The sequence shown here is derived from an EMBL/GenBank/DDBJ whole genome shotgun (WGS) entry which is preliminary data.</text>
</comment>
<feature type="domain" description="Protein kinase" evidence="12">
    <location>
        <begin position="1"/>
        <end position="198"/>
    </location>
</feature>
<dbReference type="GO" id="GO:0005776">
    <property type="term" value="C:autophagosome"/>
    <property type="evidence" value="ECO:0007669"/>
    <property type="project" value="TreeGrafter"/>
</dbReference>
<evidence type="ECO:0000256" key="4">
    <source>
        <dbReference type="ARBA" id="ARBA00022679"/>
    </source>
</evidence>
<keyword evidence="6" id="KW-0418">Kinase</keyword>
<name>A0AAD4F5C8_9PEZI</name>
<organism evidence="13 14">
    <name type="scientific">Staphylotrichum longicolle</name>
    <dbReference type="NCBI Taxonomy" id="669026"/>
    <lineage>
        <taxon>Eukaryota</taxon>
        <taxon>Fungi</taxon>
        <taxon>Dikarya</taxon>
        <taxon>Ascomycota</taxon>
        <taxon>Pezizomycotina</taxon>
        <taxon>Sordariomycetes</taxon>
        <taxon>Sordariomycetidae</taxon>
        <taxon>Sordariales</taxon>
        <taxon>Chaetomiaceae</taxon>
        <taxon>Staphylotrichum</taxon>
    </lineage>
</organism>
<dbReference type="InterPro" id="IPR011009">
    <property type="entry name" value="Kinase-like_dom_sf"/>
</dbReference>
<dbReference type="Proteomes" id="UP001197093">
    <property type="component" value="Unassembled WGS sequence"/>
</dbReference>
<protein>
    <recommendedName>
        <fullName evidence="2">non-specific serine/threonine protein kinase</fullName>
        <ecNumber evidence="2">2.7.11.1</ecNumber>
    </recommendedName>
    <alternativeName>
        <fullName evidence="9">Autophagy-related protein 1</fullName>
    </alternativeName>
</protein>
<dbReference type="GO" id="GO:0010506">
    <property type="term" value="P:regulation of autophagy"/>
    <property type="evidence" value="ECO:0007669"/>
    <property type="project" value="InterPro"/>
</dbReference>
<dbReference type="GO" id="GO:0000045">
    <property type="term" value="P:autophagosome assembly"/>
    <property type="evidence" value="ECO:0007669"/>
    <property type="project" value="TreeGrafter"/>
</dbReference>
<dbReference type="SUPFAM" id="SSF56112">
    <property type="entry name" value="Protein kinase-like (PK-like)"/>
    <property type="match status" value="1"/>
</dbReference>
<dbReference type="PANTHER" id="PTHR24348">
    <property type="entry name" value="SERINE/THREONINE-PROTEIN KINASE UNC-51-RELATED"/>
    <property type="match status" value="1"/>
</dbReference>
<accession>A0AAD4F5C8</accession>
<comment type="subcellular location">
    <subcellularLocation>
        <location evidence="1">Preautophagosomal structure membrane</location>
        <topology evidence="1">Peripheral membrane protein</topology>
    </subcellularLocation>
</comment>
<dbReference type="InterPro" id="IPR000719">
    <property type="entry name" value="Prot_kinase_dom"/>
</dbReference>
<dbReference type="PANTHER" id="PTHR24348:SF22">
    <property type="entry name" value="NON-SPECIFIC SERINE_THREONINE PROTEIN KINASE"/>
    <property type="match status" value="1"/>
</dbReference>
<dbReference type="GO" id="GO:0015031">
    <property type="term" value="P:protein transport"/>
    <property type="evidence" value="ECO:0007669"/>
    <property type="project" value="UniProtKB-KW"/>
</dbReference>
<evidence type="ECO:0000256" key="1">
    <source>
        <dbReference type="ARBA" id="ARBA00004623"/>
    </source>
</evidence>
<gene>
    <name evidence="13" type="ORF">NEMBOFW57_001078</name>
</gene>
<dbReference type="EMBL" id="JAHCVI010000001">
    <property type="protein sequence ID" value="KAG7291068.1"/>
    <property type="molecule type" value="Genomic_DNA"/>
</dbReference>
<evidence type="ECO:0000256" key="11">
    <source>
        <dbReference type="ARBA" id="ARBA00048679"/>
    </source>
</evidence>
<keyword evidence="8" id="KW-0813">Transport</keyword>
<dbReference type="InterPro" id="IPR045269">
    <property type="entry name" value="Atg1-like"/>
</dbReference>
<evidence type="ECO:0000256" key="8">
    <source>
        <dbReference type="ARBA" id="ARBA00022927"/>
    </source>
</evidence>
<evidence type="ECO:0000256" key="9">
    <source>
        <dbReference type="ARBA" id="ARBA00030237"/>
    </source>
</evidence>
<dbReference type="GO" id="GO:0005524">
    <property type="term" value="F:ATP binding"/>
    <property type="evidence" value="ECO:0007669"/>
    <property type="project" value="UniProtKB-KW"/>
</dbReference>
<dbReference type="EC" id="2.7.11.1" evidence="2"/>
<evidence type="ECO:0000256" key="3">
    <source>
        <dbReference type="ARBA" id="ARBA00022527"/>
    </source>
</evidence>
<comment type="catalytic activity">
    <reaction evidence="10">
        <text>L-threonyl-[protein] + ATP = O-phospho-L-threonyl-[protein] + ADP + H(+)</text>
        <dbReference type="Rhea" id="RHEA:46608"/>
        <dbReference type="Rhea" id="RHEA-COMP:11060"/>
        <dbReference type="Rhea" id="RHEA-COMP:11605"/>
        <dbReference type="ChEBI" id="CHEBI:15378"/>
        <dbReference type="ChEBI" id="CHEBI:30013"/>
        <dbReference type="ChEBI" id="CHEBI:30616"/>
        <dbReference type="ChEBI" id="CHEBI:61977"/>
        <dbReference type="ChEBI" id="CHEBI:456216"/>
        <dbReference type="EC" id="2.7.11.1"/>
    </reaction>
</comment>
<sequence>MEFAQNGDLQGYINKGNFPETDVALITAQVARALQDMHQLNFVHRDLKPQVPSNNPTKTSYPCFDADMTLKNILVSQPGPQWRVKVADFGIARVMDGTNFGTRNIGTYGYMAPELRDQSTRCTPAVDVFALGAVTFCMRTGQAPKERQLIDYQRDQEQFPGRALGACSGPLMAFVMAMMDDLPEQRLTIGQVLAHEWLVSRTSGTARHKDTKSGLNETSINSRRFYAEFQAEASAFLTSSITSTSSDLGGASSLGAH</sequence>
<evidence type="ECO:0000256" key="7">
    <source>
        <dbReference type="ARBA" id="ARBA00022840"/>
    </source>
</evidence>
<dbReference type="PROSITE" id="PS50011">
    <property type="entry name" value="PROTEIN_KINASE_DOM"/>
    <property type="match status" value="1"/>
</dbReference>